<dbReference type="PROSITE" id="PS00018">
    <property type="entry name" value="EF_HAND_1"/>
    <property type="match status" value="3"/>
</dbReference>
<dbReference type="GO" id="GO:0010880">
    <property type="term" value="P:regulation of release of sequestered calcium ion into cytosol by sarcoplasmic reticulum"/>
    <property type="evidence" value="ECO:0000318"/>
    <property type="project" value="GO_Central"/>
</dbReference>
<protein>
    <recommendedName>
        <fullName evidence="4">EF-hand domain-containing protein</fullName>
    </recommendedName>
</protein>
<dbReference type="GO" id="GO:0005813">
    <property type="term" value="C:centrosome"/>
    <property type="evidence" value="ECO:0000318"/>
    <property type="project" value="GO_Central"/>
</dbReference>
<dbReference type="InterPro" id="IPR011992">
    <property type="entry name" value="EF-hand-dom_pair"/>
</dbReference>
<dbReference type="SMART" id="SM00054">
    <property type="entry name" value="EFh"/>
    <property type="match status" value="4"/>
</dbReference>
<dbReference type="PROSITE" id="PS50222">
    <property type="entry name" value="EF_HAND_2"/>
    <property type="match status" value="4"/>
</dbReference>
<feature type="domain" description="EF-hand" evidence="4">
    <location>
        <begin position="44"/>
        <end position="78"/>
    </location>
</feature>
<evidence type="ECO:0000256" key="3">
    <source>
        <dbReference type="ARBA" id="ARBA00022837"/>
    </source>
</evidence>
<dbReference type="Pfam" id="PF13499">
    <property type="entry name" value="EF-hand_7"/>
    <property type="match status" value="2"/>
</dbReference>
<organism evidence="5 6">
    <name type="scientific">Strongylocentrotus purpuratus</name>
    <name type="common">Purple sea urchin</name>
    <dbReference type="NCBI Taxonomy" id="7668"/>
    <lineage>
        <taxon>Eukaryota</taxon>
        <taxon>Metazoa</taxon>
        <taxon>Echinodermata</taxon>
        <taxon>Eleutherozoa</taxon>
        <taxon>Echinozoa</taxon>
        <taxon>Echinoidea</taxon>
        <taxon>Euechinoidea</taxon>
        <taxon>Echinacea</taxon>
        <taxon>Camarodonta</taxon>
        <taxon>Echinidea</taxon>
        <taxon>Strongylocentrotidae</taxon>
        <taxon>Strongylocentrotus</taxon>
    </lineage>
</organism>
<dbReference type="PANTHER" id="PTHR23048">
    <property type="entry name" value="MYOSIN LIGHT CHAIN 1, 3"/>
    <property type="match status" value="1"/>
</dbReference>
<proteinExistence type="predicted"/>
<dbReference type="GO" id="GO:0097720">
    <property type="term" value="P:calcineurin-mediated signaling"/>
    <property type="evidence" value="ECO:0000318"/>
    <property type="project" value="GO_Central"/>
</dbReference>
<dbReference type="GO" id="GO:0005737">
    <property type="term" value="C:cytoplasm"/>
    <property type="evidence" value="ECO:0000318"/>
    <property type="project" value="GO_Central"/>
</dbReference>
<dbReference type="RefSeq" id="XP_796620.1">
    <property type="nucleotide sequence ID" value="XM_791527.5"/>
</dbReference>
<feature type="domain" description="EF-hand" evidence="4">
    <location>
        <begin position="115"/>
        <end position="146"/>
    </location>
</feature>
<evidence type="ECO:0000259" key="4">
    <source>
        <dbReference type="PROSITE" id="PS50222"/>
    </source>
</evidence>
<feature type="domain" description="EF-hand" evidence="4">
    <location>
        <begin position="8"/>
        <end position="43"/>
    </location>
</feature>
<keyword evidence="3" id="KW-0106">Calcium</keyword>
<dbReference type="OrthoDB" id="5985396at2759"/>
<name>A0A7M7THD9_STRPU</name>
<sequence>MVDKLTDKQMAGFKEAFAQFDKNGDGTITCAELGEVMKSVGQNVPEAELKELIKLVDLDGNGSVSFQEFLTVIVKALQDLEKEIRAAFKTMDKDGSGSLSHAEVKQVFADFGEKLSDKDVDALIKEADTDKDGTVNYEEFVAMLMK</sequence>
<evidence type="ECO:0000313" key="6">
    <source>
        <dbReference type="Proteomes" id="UP000007110"/>
    </source>
</evidence>
<dbReference type="OMA" id="GTITCAE"/>
<dbReference type="FunFam" id="1.10.238.10:FF:000251">
    <property type="entry name" value="Calmodulin-related protein 97A"/>
    <property type="match status" value="1"/>
</dbReference>
<feature type="domain" description="EF-hand" evidence="4">
    <location>
        <begin position="79"/>
        <end position="114"/>
    </location>
</feature>
<dbReference type="SUPFAM" id="SSF47473">
    <property type="entry name" value="EF-hand"/>
    <property type="match status" value="1"/>
</dbReference>
<dbReference type="GO" id="GO:0005509">
    <property type="term" value="F:calcium ion binding"/>
    <property type="evidence" value="ECO:0000318"/>
    <property type="project" value="GO_Central"/>
</dbReference>
<evidence type="ECO:0000313" key="5">
    <source>
        <dbReference type="EnsemblMetazoa" id="XP_796620"/>
    </source>
</evidence>
<keyword evidence="6" id="KW-1185">Reference proteome</keyword>
<keyword evidence="2" id="KW-0677">Repeat</keyword>
<dbReference type="GO" id="GO:0030672">
    <property type="term" value="C:synaptic vesicle membrane"/>
    <property type="evidence" value="ECO:0000318"/>
    <property type="project" value="GO_Central"/>
</dbReference>
<accession>A0A7M7THD9</accession>
<reference evidence="5" key="2">
    <citation type="submission" date="2021-01" db="UniProtKB">
        <authorList>
            <consortium name="EnsemblMetazoa"/>
        </authorList>
    </citation>
    <scope>IDENTIFICATION</scope>
</reference>
<dbReference type="FunFam" id="1.10.238.10:FF:000181">
    <property type="entry name" value="CALML5 isoform 1"/>
    <property type="match status" value="1"/>
</dbReference>
<dbReference type="InParanoid" id="A0A7M7THD9"/>
<dbReference type="GO" id="GO:0005513">
    <property type="term" value="P:detection of calcium ion"/>
    <property type="evidence" value="ECO:0000318"/>
    <property type="project" value="GO_Central"/>
</dbReference>
<dbReference type="Gene3D" id="1.10.238.10">
    <property type="entry name" value="EF-hand"/>
    <property type="match status" value="2"/>
</dbReference>
<dbReference type="InterPro" id="IPR018247">
    <property type="entry name" value="EF_Hand_1_Ca_BS"/>
</dbReference>
<reference evidence="6" key="1">
    <citation type="submission" date="2015-02" db="EMBL/GenBank/DDBJ databases">
        <title>Genome sequencing for Strongylocentrotus purpuratus.</title>
        <authorList>
            <person name="Murali S."/>
            <person name="Liu Y."/>
            <person name="Vee V."/>
            <person name="English A."/>
            <person name="Wang M."/>
            <person name="Skinner E."/>
            <person name="Han Y."/>
            <person name="Muzny D.M."/>
            <person name="Worley K.C."/>
            <person name="Gibbs R.A."/>
        </authorList>
    </citation>
    <scope>NUCLEOTIDE SEQUENCE</scope>
</reference>
<evidence type="ECO:0000256" key="1">
    <source>
        <dbReference type="ARBA" id="ARBA00022723"/>
    </source>
</evidence>
<dbReference type="Proteomes" id="UP000007110">
    <property type="component" value="Unassembled WGS sequence"/>
</dbReference>
<dbReference type="InterPro" id="IPR050230">
    <property type="entry name" value="CALM/Myosin/TropC-like"/>
</dbReference>
<dbReference type="GO" id="GO:0043209">
    <property type="term" value="C:myelin sheath"/>
    <property type="evidence" value="ECO:0000318"/>
    <property type="project" value="GO_Central"/>
</dbReference>
<dbReference type="GeneID" id="591984"/>
<dbReference type="EnsemblMetazoa" id="XM_791527">
    <property type="protein sequence ID" value="XP_796620"/>
    <property type="gene ID" value="LOC591984"/>
</dbReference>
<dbReference type="AlphaFoldDB" id="A0A7M7THD9"/>
<dbReference type="KEGG" id="spu:591984"/>
<evidence type="ECO:0000256" key="2">
    <source>
        <dbReference type="ARBA" id="ARBA00022737"/>
    </source>
</evidence>
<dbReference type="InterPro" id="IPR002048">
    <property type="entry name" value="EF_hand_dom"/>
</dbReference>
<dbReference type="PANTHER" id="PTHR23048:SF0">
    <property type="entry name" value="CALMODULIN LIKE 3"/>
    <property type="match status" value="1"/>
</dbReference>
<keyword evidence="1" id="KW-0479">Metal-binding</keyword>